<dbReference type="OrthoDB" id="1821130at2"/>
<organism evidence="4 5">
    <name type="scientific">Pseudomonas floridensis</name>
    <dbReference type="NCBI Taxonomy" id="1958950"/>
    <lineage>
        <taxon>Bacteria</taxon>
        <taxon>Pseudomonadati</taxon>
        <taxon>Pseudomonadota</taxon>
        <taxon>Gammaproteobacteria</taxon>
        <taxon>Pseudomonadales</taxon>
        <taxon>Pseudomonadaceae</taxon>
        <taxon>Pseudomonas</taxon>
    </lineage>
</organism>
<dbReference type="InterPro" id="IPR050832">
    <property type="entry name" value="Bact_Acetyltransf"/>
</dbReference>
<dbReference type="Proteomes" id="UP000192815">
    <property type="component" value="Unassembled WGS sequence"/>
</dbReference>
<dbReference type="Gene3D" id="3.40.630.30">
    <property type="match status" value="1"/>
</dbReference>
<name>A0A1X0NAQ5_9PSED</name>
<dbReference type="CDD" id="cd04301">
    <property type="entry name" value="NAT_SF"/>
    <property type="match status" value="1"/>
</dbReference>
<keyword evidence="1" id="KW-0808">Transferase</keyword>
<evidence type="ECO:0000256" key="1">
    <source>
        <dbReference type="ARBA" id="ARBA00022679"/>
    </source>
</evidence>
<evidence type="ECO:0000259" key="3">
    <source>
        <dbReference type="PROSITE" id="PS51186"/>
    </source>
</evidence>
<dbReference type="InterPro" id="IPR000182">
    <property type="entry name" value="GNAT_dom"/>
</dbReference>
<gene>
    <name evidence="4" type="ORF">BZK31_04045</name>
</gene>
<evidence type="ECO:0000313" key="5">
    <source>
        <dbReference type="Proteomes" id="UP000192815"/>
    </source>
</evidence>
<dbReference type="STRING" id="1958950.BZK31_04045"/>
<dbReference type="PANTHER" id="PTHR43877">
    <property type="entry name" value="AMINOALKYLPHOSPHONATE N-ACETYLTRANSFERASE-RELATED-RELATED"/>
    <property type="match status" value="1"/>
</dbReference>
<keyword evidence="5" id="KW-1185">Reference proteome</keyword>
<dbReference type="PROSITE" id="PS51186">
    <property type="entry name" value="GNAT"/>
    <property type="match status" value="1"/>
</dbReference>
<evidence type="ECO:0000313" key="4">
    <source>
        <dbReference type="EMBL" id="ORC61141.1"/>
    </source>
</evidence>
<sequence length="88" mass="9740">MHCHIRTASLDGHAVRSVFVDPVWHGRGVGRHLMSRIERAARESGVSALVVPSSLTAQGFYITLGFITVREQLDGDERTLIMERALTP</sequence>
<proteinExistence type="predicted"/>
<dbReference type="GO" id="GO:0016747">
    <property type="term" value="F:acyltransferase activity, transferring groups other than amino-acyl groups"/>
    <property type="evidence" value="ECO:0007669"/>
    <property type="project" value="InterPro"/>
</dbReference>
<comment type="caution">
    <text evidence="4">The sequence shown here is derived from an EMBL/GenBank/DDBJ whole genome shotgun (WGS) entry which is preliminary data.</text>
</comment>
<accession>A0A1X0NAQ5</accession>
<reference evidence="5" key="1">
    <citation type="submission" date="2017-02" db="EMBL/GenBank/DDBJ databases">
        <title>Pseudomonas floridae sp. nov., a novel pathogenic bacterial species isolated from tomato.</title>
        <authorList>
            <person name="Timilsina S."/>
            <person name="Vallad G.E."/>
            <person name="Jones J.B."/>
        </authorList>
    </citation>
    <scope>NUCLEOTIDE SEQUENCE [LARGE SCALE GENOMIC DNA]</scope>
    <source>
        <strain evidence="5">GEV388</strain>
    </source>
</reference>
<keyword evidence="2" id="KW-0012">Acyltransferase</keyword>
<dbReference type="PANTHER" id="PTHR43877:SF1">
    <property type="entry name" value="ACETYLTRANSFERASE"/>
    <property type="match status" value="1"/>
</dbReference>
<evidence type="ECO:0000256" key="2">
    <source>
        <dbReference type="ARBA" id="ARBA00023315"/>
    </source>
</evidence>
<feature type="domain" description="N-acetyltransferase" evidence="3">
    <location>
        <begin position="1"/>
        <end position="87"/>
    </location>
</feature>
<dbReference type="EMBL" id="MUIO01000012">
    <property type="protein sequence ID" value="ORC61141.1"/>
    <property type="molecule type" value="Genomic_DNA"/>
</dbReference>
<dbReference type="InterPro" id="IPR016181">
    <property type="entry name" value="Acyl_CoA_acyltransferase"/>
</dbReference>
<dbReference type="AlphaFoldDB" id="A0A1X0NAQ5"/>
<dbReference type="SUPFAM" id="SSF55729">
    <property type="entry name" value="Acyl-CoA N-acyltransferases (Nat)"/>
    <property type="match status" value="1"/>
</dbReference>
<protein>
    <recommendedName>
        <fullName evidence="3">N-acetyltransferase domain-containing protein</fullName>
    </recommendedName>
</protein>
<dbReference type="Pfam" id="PF13673">
    <property type="entry name" value="Acetyltransf_10"/>
    <property type="match status" value="1"/>
</dbReference>